<evidence type="ECO:0000259" key="2">
    <source>
        <dbReference type="Pfam" id="PF21112"/>
    </source>
</evidence>
<reference evidence="3 4" key="1">
    <citation type="submission" date="2023-02" db="EMBL/GenBank/DDBJ databases">
        <title>Devosia algicola sp. nov., isolated from the phycosphere of marine algae.</title>
        <authorList>
            <person name="Kim J.M."/>
            <person name="Lee J.K."/>
            <person name="Choi B.J."/>
            <person name="Bayburt H."/>
            <person name="Jeon C.O."/>
        </authorList>
    </citation>
    <scope>NUCLEOTIDE SEQUENCE [LARGE SCALE GENOMIC DNA]</scope>
    <source>
        <strain evidence="3 4">G20-9</strain>
    </source>
</reference>
<evidence type="ECO:0000256" key="1">
    <source>
        <dbReference type="SAM" id="SignalP"/>
    </source>
</evidence>
<protein>
    <submittedName>
        <fullName evidence="3">Curli-like amyloid fiber formation chaperone CsgH</fullName>
    </submittedName>
</protein>
<organism evidence="3 4">
    <name type="scientific">Devosia algicola</name>
    <dbReference type="NCBI Taxonomy" id="3026418"/>
    <lineage>
        <taxon>Bacteria</taxon>
        <taxon>Pseudomonadati</taxon>
        <taxon>Pseudomonadota</taxon>
        <taxon>Alphaproteobacteria</taxon>
        <taxon>Hyphomicrobiales</taxon>
        <taxon>Devosiaceae</taxon>
        <taxon>Devosia</taxon>
    </lineage>
</organism>
<dbReference type="InterPro" id="IPR053722">
    <property type="entry name" value="Curli_assembly_CsgC/AgfC"/>
</dbReference>
<feature type="signal peptide" evidence="1">
    <location>
        <begin position="1"/>
        <end position="28"/>
    </location>
</feature>
<dbReference type="EMBL" id="CP118246">
    <property type="protein sequence ID" value="WDR02160.1"/>
    <property type="molecule type" value="Genomic_DNA"/>
</dbReference>
<evidence type="ECO:0000313" key="3">
    <source>
        <dbReference type="EMBL" id="WDR02160.1"/>
    </source>
</evidence>
<dbReference type="Gene3D" id="2.60.40.2420">
    <property type="match status" value="1"/>
</dbReference>
<keyword evidence="4" id="KW-1185">Reference proteome</keyword>
<dbReference type="Pfam" id="PF21112">
    <property type="entry name" value="CsgH"/>
    <property type="match status" value="1"/>
</dbReference>
<keyword evidence="1" id="KW-0732">Signal</keyword>
<dbReference type="InterPro" id="IPR047726">
    <property type="entry name" value="CsgH_dom"/>
</dbReference>
<name>A0ABY7YMJ5_9HYPH</name>
<feature type="chain" id="PRO_5045937140" evidence="1">
    <location>
        <begin position="29"/>
        <end position="130"/>
    </location>
</feature>
<feature type="domain" description="CsgH-like" evidence="2">
    <location>
        <begin position="36"/>
        <end position="122"/>
    </location>
</feature>
<dbReference type="NCBIfam" id="NF041112">
    <property type="entry name" value="chap_CsgH_alph"/>
    <property type="match status" value="1"/>
</dbReference>
<dbReference type="Proteomes" id="UP001220530">
    <property type="component" value="Chromosome"/>
</dbReference>
<sequence>MTKLNIRLALPALAGLAILGFAVTSGQADTANADQLRCGLETTTSNGTVALEARLVSPTDLSGTYRLSIISSGPSGRSNINQGGGFSARANEDVVLGRVSLNSNAKSNVDFEVSANGATIDCTDSANQLR</sequence>
<proteinExistence type="predicted"/>
<gene>
    <name evidence="3" type="primary">csgH</name>
    <name evidence="3" type="ORF">PSQ19_16115</name>
</gene>
<dbReference type="InterPro" id="IPR048632">
    <property type="entry name" value="CsgH-like"/>
</dbReference>
<evidence type="ECO:0000313" key="4">
    <source>
        <dbReference type="Proteomes" id="UP001220530"/>
    </source>
</evidence>
<accession>A0ABY7YMJ5</accession>
<dbReference type="RefSeq" id="WP_282218567.1">
    <property type="nucleotide sequence ID" value="NZ_CP118246.1"/>
</dbReference>